<feature type="compositionally biased region" description="Acidic residues" evidence="1">
    <location>
        <begin position="81"/>
        <end position="90"/>
    </location>
</feature>
<gene>
    <name evidence="2" type="ORF">JMJ58_21990</name>
</gene>
<dbReference type="RefSeq" id="WP_126665103.1">
    <property type="nucleotide sequence ID" value="NZ_CP069190.1"/>
</dbReference>
<evidence type="ECO:0000256" key="1">
    <source>
        <dbReference type="SAM" id="MobiDB-lite"/>
    </source>
</evidence>
<proteinExistence type="predicted"/>
<dbReference type="Proteomes" id="UP000637819">
    <property type="component" value="Plasmid pHTS171"/>
</dbReference>
<feature type="compositionally biased region" description="Acidic residues" evidence="1">
    <location>
        <begin position="30"/>
        <end position="45"/>
    </location>
</feature>
<evidence type="ECO:0000313" key="2">
    <source>
        <dbReference type="EMBL" id="QRV17507.1"/>
    </source>
</evidence>
<dbReference type="PROSITE" id="PS51257">
    <property type="entry name" value="PROKAR_LIPOPROTEIN"/>
    <property type="match status" value="1"/>
</dbReference>
<name>A0A8T8E763_9EURY</name>
<accession>A0A8T8E763</accession>
<reference evidence="2 3" key="1">
    <citation type="submission" date="2021-01" db="EMBL/GenBank/DDBJ databases">
        <title>Genome Sequence and Methylation Pattern of Haloterrigena salifodinae BOL5-1, An Extremely Halophilic Archaeon from a Bolivian Salt Mine.</title>
        <authorList>
            <person name="DasSarma P."/>
            <person name="Anton B.P."/>
            <person name="DasSarma S.L."/>
            <person name="von Ehrenheim H.A.L."/>
            <person name="Martinez F.L."/>
            <person name="Guzman D."/>
            <person name="Roberts R.J."/>
            <person name="DasSarma S."/>
        </authorList>
    </citation>
    <scope>NUCLEOTIDE SEQUENCE [LARGE SCALE GENOMIC DNA]</scope>
    <source>
        <strain evidence="2 3">BOL5-1</strain>
        <plasmid evidence="2 3">pHTS171</plasmid>
    </source>
</reference>
<protein>
    <submittedName>
        <fullName evidence="2">Uncharacterized protein</fullName>
    </submittedName>
</protein>
<evidence type="ECO:0000313" key="3">
    <source>
        <dbReference type="Proteomes" id="UP000637819"/>
    </source>
</evidence>
<feature type="compositionally biased region" description="Acidic residues" evidence="1">
    <location>
        <begin position="63"/>
        <end position="72"/>
    </location>
</feature>
<organism evidence="2 3">
    <name type="scientific">Haloterrigena salifodinae</name>
    <dbReference type="NCBI Taxonomy" id="2675099"/>
    <lineage>
        <taxon>Archaea</taxon>
        <taxon>Methanobacteriati</taxon>
        <taxon>Methanobacteriota</taxon>
        <taxon>Stenosarchaea group</taxon>
        <taxon>Halobacteria</taxon>
        <taxon>Halobacteriales</taxon>
        <taxon>Natrialbaceae</taxon>
        <taxon>Haloterrigena</taxon>
    </lineage>
</organism>
<dbReference type="AlphaFoldDB" id="A0A8T8E763"/>
<geneLocation type="plasmid" evidence="2 3">
    <name>pHTS171</name>
</geneLocation>
<dbReference type="GeneID" id="62877856"/>
<feature type="region of interest" description="Disordered" evidence="1">
    <location>
        <begin position="22"/>
        <end position="101"/>
    </location>
</feature>
<sequence length="101" mass="10439">MDCSRRRTLELGLGAVGSMALLAGCSDSGPGDENETDTESNESDGDGNGNASDDEQAEHPNEVGDDMEEEGDPTGYAPDANESEENDSGDENATAGPEQDN</sequence>
<dbReference type="OrthoDB" id="187942at2157"/>
<keyword evidence="2" id="KW-0614">Plasmid</keyword>
<dbReference type="EMBL" id="CP069190">
    <property type="protein sequence ID" value="QRV17507.1"/>
    <property type="molecule type" value="Genomic_DNA"/>
</dbReference>
<keyword evidence="3" id="KW-1185">Reference proteome</keyword>
<dbReference type="KEGG" id="hsal:JMJ58_21990"/>